<reference evidence="2" key="1">
    <citation type="journal article" date="2022" name="Mol. Ecol. Resour.">
        <title>The genomes of chicory, endive, great burdock and yacon provide insights into Asteraceae palaeo-polyploidization history and plant inulin production.</title>
        <authorList>
            <person name="Fan W."/>
            <person name="Wang S."/>
            <person name="Wang H."/>
            <person name="Wang A."/>
            <person name="Jiang F."/>
            <person name="Liu H."/>
            <person name="Zhao H."/>
            <person name="Xu D."/>
            <person name="Zhang Y."/>
        </authorList>
    </citation>
    <scope>NUCLEOTIDE SEQUENCE [LARGE SCALE GENOMIC DNA]</scope>
    <source>
        <strain evidence="2">cv. Punajuju</strain>
    </source>
</reference>
<protein>
    <submittedName>
        <fullName evidence="1">Uncharacterized protein</fullName>
    </submittedName>
</protein>
<dbReference type="EMBL" id="CM042012">
    <property type="protein sequence ID" value="KAI3753626.1"/>
    <property type="molecule type" value="Genomic_DNA"/>
</dbReference>
<reference evidence="1 2" key="2">
    <citation type="journal article" date="2022" name="Mol. Ecol. Resour.">
        <title>The genomes of chicory, endive, great burdock and yacon provide insights into Asteraceae paleo-polyploidization history and plant inulin production.</title>
        <authorList>
            <person name="Fan W."/>
            <person name="Wang S."/>
            <person name="Wang H."/>
            <person name="Wang A."/>
            <person name="Jiang F."/>
            <person name="Liu H."/>
            <person name="Zhao H."/>
            <person name="Xu D."/>
            <person name="Zhang Y."/>
        </authorList>
    </citation>
    <scope>NUCLEOTIDE SEQUENCE [LARGE SCALE GENOMIC DNA]</scope>
    <source>
        <strain evidence="2">cv. Punajuju</strain>
        <tissue evidence="1">Leaves</tissue>
    </source>
</reference>
<dbReference type="Proteomes" id="UP001055811">
    <property type="component" value="Linkage Group LG04"/>
</dbReference>
<comment type="caution">
    <text evidence="1">The sequence shown here is derived from an EMBL/GenBank/DDBJ whole genome shotgun (WGS) entry which is preliminary data.</text>
</comment>
<sequence>MALCFVFLLMLLQTHLSLHSTLSMQKHEDVELGKFSTLKLNDKSFMDDESRRLELHEVHSGPNPISNSFKEDVPEINLQSVP</sequence>
<proteinExistence type="predicted"/>
<keyword evidence="2" id="KW-1185">Reference proteome</keyword>
<evidence type="ECO:0000313" key="1">
    <source>
        <dbReference type="EMBL" id="KAI3753626.1"/>
    </source>
</evidence>
<evidence type="ECO:0000313" key="2">
    <source>
        <dbReference type="Proteomes" id="UP001055811"/>
    </source>
</evidence>
<organism evidence="1 2">
    <name type="scientific">Cichorium intybus</name>
    <name type="common">Chicory</name>
    <dbReference type="NCBI Taxonomy" id="13427"/>
    <lineage>
        <taxon>Eukaryota</taxon>
        <taxon>Viridiplantae</taxon>
        <taxon>Streptophyta</taxon>
        <taxon>Embryophyta</taxon>
        <taxon>Tracheophyta</taxon>
        <taxon>Spermatophyta</taxon>
        <taxon>Magnoliopsida</taxon>
        <taxon>eudicotyledons</taxon>
        <taxon>Gunneridae</taxon>
        <taxon>Pentapetalae</taxon>
        <taxon>asterids</taxon>
        <taxon>campanulids</taxon>
        <taxon>Asterales</taxon>
        <taxon>Asteraceae</taxon>
        <taxon>Cichorioideae</taxon>
        <taxon>Cichorieae</taxon>
        <taxon>Cichoriinae</taxon>
        <taxon>Cichorium</taxon>
    </lineage>
</organism>
<name>A0ACB9E5A2_CICIN</name>
<accession>A0ACB9E5A2</accession>
<gene>
    <name evidence="1" type="ORF">L2E82_25685</name>
</gene>